<accession>A0A6A8DLZ5</accession>
<dbReference type="AlphaFoldDB" id="A0A6A8DLZ5"/>
<sequence length="194" mass="22791">MKNILKWITIIVLPLLVMTSQTTNVDVVSASKESITTHETATKGIEQKKTVEADQEVISNNKEDQGNVELTHEEIIELTDQFMRLLVQETDKNYKVKNYQTKDALIKDFESIVEKTVAVKYIDFYYQQKEDGLYILPTETPPWFQKKSEYEMMYLDENKMKIIQTNESDLYGKYTIELVLTFDERWRISNTVHS</sequence>
<keyword evidence="1" id="KW-0732">Signal</keyword>
<feature type="signal peptide" evidence="1">
    <location>
        <begin position="1"/>
        <end position="25"/>
    </location>
</feature>
<dbReference type="OrthoDB" id="2880030at2"/>
<proteinExistence type="predicted"/>
<reference evidence="2" key="1">
    <citation type="submission" date="2019-11" db="EMBL/GenBank/DDBJ databases">
        <authorList>
            <person name="Li J."/>
        </authorList>
    </citation>
    <scope>NUCLEOTIDE SEQUENCE</scope>
    <source>
        <strain evidence="2">B6B</strain>
    </source>
</reference>
<dbReference type="Proteomes" id="UP000799092">
    <property type="component" value="Unassembled WGS sequence"/>
</dbReference>
<evidence type="ECO:0000313" key="3">
    <source>
        <dbReference type="Proteomes" id="UP000799092"/>
    </source>
</evidence>
<evidence type="ECO:0000313" key="2">
    <source>
        <dbReference type="EMBL" id="MRH44789.1"/>
    </source>
</evidence>
<keyword evidence="3" id="KW-1185">Reference proteome</keyword>
<gene>
    <name evidence="2" type="ORF">GH741_19245</name>
</gene>
<evidence type="ECO:0000256" key="1">
    <source>
        <dbReference type="SAM" id="SignalP"/>
    </source>
</evidence>
<dbReference type="RefSeq" id="WP_153738388.1">
    <property type="nucleotide sequence ID" value="NZ_WJNG01000018.1"/>
</dbReference>
<evidence type="ECO:0008006" key="4">
    <source>
        <dbReference type="Google" id="ProtNLM"/>
    </source>
</evidence>
<dbReference type="EMBL" id="WJNG01000018">
    <property type="protein sequence ID" value="MRH44789.1"/>
    <property type="molecule type" value="Genomic_DNA"/>
</dbReference>
<feature type="chain" id="PRO_5039284155" description="DUF3993 domain-containing protein" evidence="1">
    <location>
        <begin position="26"/>
        <end position="194"/>
    </location>
</feature>
<organism evidence="2 3">
    <name type="scientific">Aquibacillus halophilus</name>
    <dbReference type="NCBI Taxonomy" id="930132"/>
    <lineage>
        <taxon>Bacteria</taxon>
        <taxon>Bacillati</taxon>
        <taxon>Bacillota</taxon>
        <taxon>Bacilli</taxon>
        <taxon>Bacillales</taxon>
        <taxon>Bacillaceae</taxon>
        <taxon>Aquibacillus</taxon>
    </lineage>
</organism>
<comment type="caution">
    <text evidence="2">The sequence shown here is derived from an EMBL/GenBank/DDBJ whole genome shotgun (WGS) entry which is preliminary data.</text>
</comment>
<protein>
    <recommendedName>
        <fullName evidence="4">DUF3993 domain-containing protein</fullName>
    </recommendedName>
</protein>
<name>A0A6A8DLZ5_9BACI</name>